<evidence type="ECO:0000313" key="2">
    <source>
        <dbReference type="EMBL" id="OEK08718.1"/>
    </source>
</evidence>
<reference evidence="2 3" key="1">
    <citation type="submission" date="2016-05" db="EMBL/GenBank/DDBJ databases">
        <title>Draft Genome Sequence of Algibacter sp. Strain SK-16 Isolated from the Surface Water of Aburatsubo Inlet.</title>
        <authorList>
            <person name="Wong S.-K."/>
            <person name="Yoshizawa S."/>
            <person name="Nakajima Y."/>
            <person name="Ogura Y."/>
            <person name="Tetsuya H."/>
            <person name="Hamasaki K."/>
        </authorList>
    </citation>
    <scope>NUCLEOTIDE SEQUENCE [LARGE SCALE GENOMIC DNA]</scope>
    <source>
        <strain evidence="2 3">SK-16</strain>
    </source>
</reference>
<evidence type="ECO:0008006" key="4">
    <source>
        <dbReference type="Google" id="ProtNLM"/>
    </source>
</evidence>
<protein>
    <recommendedName>
        <fullName evidence="4">DUF4252 domain-containing protein</fullName>
    </recommendedName>
</protein>
<dbReference type="Pfam" id="PF14060">
    <property type="entry name" value="DUF4252"/>
    <property type="match status" value="1"/>
</dbReference>
<feature type="signal peptide" evidence="1">
    <location>
        <begin position="1"/>
        <end position="24"/>
    </location>
</feature>
<dbReference type="STRING" id="1849968.A8C32_00095"/>
<keyword evidence="3" id="KW-1185">Reference proteome</keyword>
<dbReference type="Proteomes" id="UP000095713">
    <property type="component" value="Unassembled WGS sequence"/>
</dbReference>
<dbReference type="RefSeq" id="WP_069829400.1">
    <property type="nucleotide sequence ID" value="NZ_MDJD01000028.1"/>
</dbReference>
<proteinExistence type="predicted"/>
<comment type="caution">
    <text evidence="2">The sequence shown here is derived from an EMBL/GenBank/DDBJ whole genome shotgun (WGS) entry which is preliminary data.</text>
</comment>
<accession>A0A1E5TBI5</accession>
<sequence length="179" mass="20357">MQRTIKYILILFIAVSFTSCTDGASLQKYYVDNQEAKNFISQDFPLTMIEIDKSNFTKAQNDAYNSVKKINFLGYKANKTDNETLKTELAKVETILSNGKYNDLMEFNDKGNKVIVKYLGDEEIADEVIVFGNSKELGFGIVRVLGDDMNPSKMVTLIEVLQKSNIDESKVQDIMNFFK</sequence>
<organism evidence="2 3">
    <name type="scientific">Flavivirga aquatica</name>
    <dbReference type="NCBI Taxonomy" id="1849968"/>
    <lineage>
        <taxon>Bacteria</taxon>
        <taxon>Pseudomonadati</taxon>
        <taxon>Bacteroidota</taxon>
        <taxon>Flavobacteriia</taxon>
        <taxon>Flavobacteriales</taxon>
        <taxon>Flavobacteriaceae</taxon>
        <taxon>Flavivirga</taxon>
    </lineage>
</organism>
<evidence type="ECO:0000256" key="1">
    <source>
        <dbReference type="SAM" id="SignalP"/>
    </source>
</evidence>
<dbReference type="PROSITE" id="PS51257">
    <property type="entry name" value="PROKAR_LIPOPROTEIN"/>
    <property type="match status" value="1"/>
</dbReference>
<keyword evidence="1" id="KW-0732">Signal</keyword>
<evidence type="ECO:0000313" key="3">
    <source>
        <dbReference type="Proteomes" id="UP000095713"/>
    </source>
</evidence>
<gene>
    <name evidence="2" type="ORF">A8C32_00095</name>
</gene>
<name>A0A1E5TBI5_9FLAO</name>
<dbReference type="AlphaFoldDB" id="A0A1E5TBI5"/>
<dbReference type="OrthoDB" id="1143555at2"/>
<dbReference type="EMBL" id="MDJD01000028">
    <property type="protein sequence ID" value="OEK08718.1"/>
    <property type="molecule type" value="Genomic_DNA"/>
</dbReference>
<feature type="chain" id="PRO_5009186318" description="DUF4252 domain-containing protein" evidence="1">
    <location>
        <begin position="25"/>
        <end position="179"/>
    </location>
</feature>
<dbReference type="InterPro" id="IPR025348">
    <property type="entry name" value="DUF4252"/>
</dbReference>